<proteinExistence type="predicted"/>
<organism evidence="1 2">
    <name type="scientific">Metabacillus indicus</name>
    <name type="common">Bacillus indicus</name>
    <dbReference type="NCBI Taxonomy" id="246786"/>
    <lineage>
        <taxon>Bacteria</taxon>
        <taxon>Bacillati</taxon>
        <taxon>Bacillota</taxon>
        <taxon>Bacilli</taxon>
        <taxon>Bacillales</taxon>
        <taxon>Bacillaceae</taxon>
        <taxon>Metabacillus</taxon>
    </lineage>
</organism>
<keyword evidence="2" id="KW-1185">Reference proteome</keyword>
<evidence type="ECO:0000313" key="2">
    <source>
        <dbReference type="Proteomes" id="UP000028549"/>
    </source>
</evidence>
<dbReference type="OrthoDB" id="2941246at2"/>
<evidence type="ECO:0000313" key="1">
    <source>
        <dbReference type="EMBL" id="KEZ53614.1"/>
    </source>
</evidence>
<reference evidence="1 2" key="1">
    <citation type="journal article" date="2005" name="Int. J. Syst. Evol. Microbiol.">
        <title>Bacillus cibi sp. nov., isolated from jeotgal, a traditional Korean fermented seafood.</title>
        <authorList>
            <person name="Yoon J.H."/>
            <person name="Lee C.H."/>
            <person name="Oh T.K."/>
        </authorList>
    </citation>
    <scope>NUCLEOTIDE SEQUENCE [LARGE SCALE GENOMIC DNA]</scope>
    <source>
        <strain evidence="1 2">DSM 16189</strain>
    </source>
</reference>
<accession>A0A084H202</accession>
<dbReference type="RefSeq" id="WP_029565228.1">
    <property type="nucleotide sequence ID" value="NZ_JNVC02000001.1"/>
</dbReference>
<dbReference type="AlphaFoldDB" id="A0A084H202"/>
<comment type="caution">
    <text evidence="1">The sequence shown here is derived from an EMBL/GenBank/DDBJ whole genome shotgun (WGS) entry which is preliminary data.</text>
</comment>
<name>A0A084H202_METID</name>
<sequence length="135" mass="15418">MHYTQEDFTEELLQTISSIEKELLDFSEDFLDKYDPEPVRKYKMEAEFELSGTHPFKPGYHSAVSVLIADEEDSMLIRTISIWSCTAHFLGIPVSAKIIGSKLVGELLDNSAVSVKNELRSFIRENMGIQDKRMV</sequence>
<protein>
    <submittedName>
        <fullName evidence="1">Uncharacterized protein</fullName>
    </submittedName>
</protein>
<dbReference type="Proteomes" id="UP000028549">
    <property type="component" value="Unassembled WGS sequence"/>
</dbReference>
<gene>
    <name evidence="1" type="ORF">GS18_0201090</name>
</gene>
<dbReference type="EMBL" id="JNVC02000001">
    <property type="protein sequence ID" value="KEZ53614.1"/>
    <property type="molecule type" value="Genomic_DNA"/>
</dbReference>